<protein>
    <submittedName>
        <fullName evidence="1">Uncharacterized protein</fullName>
    </submittedName>
</protein>
<keyword evidence="2" id="KW-1185">Reference proteome</keyword>
<evidence type="ECO:0000313" key="1">
    <source>
        <dbReference type="EMBL" id="KAK4071563.1"/>
    </source>
</evidence>
<dbReference type="Proteomes" id="UP001287286">
    <property type="component" value="Unassembled WGS sequence"/>
</dbReference>
<sequence>MTYLAGHGSGEVSAFGQVNVSDDIFERVRREAHKLSETTGRGDFALVERVKTSVVPQVTRDTAARGVLQGLGPQRQELGKPGIAIYISWWHRTSRALAGWKGRGEDEGRRTLGSTISKAVRYGSPLVAVWVAWNCSSLLTDARVRQHLVGLVNEVI</sequence>
<proteinExistence type="predicted"/>
<organism evidence="1 2">
    <name type="scientific">Purpureocillium lilacinum</name>
    <name type="common">Paecilomyces lilacinus</name>
    <dbReference type="NCBI Taxonomy" id="33203"/>
    <lineage>
        <taxon>Eukaryota</taxon>
        <taxon>Fungi</taxon>
        <taxon>Dikarya</taxon>
        <taxon>Ascomycota</taxon>
        <taxon>Pezizomycotina</taxon>
        <taxon>Sordariomycetes</taxon>
        <taxon>Hypocreomycetidae</taxon>
        <taxon>Hypocreales</taxon>
        <taxon>Ophiocordycipitaceae</taxon>
        <taxon>Purpureocillium</taxon>
    </lineage>
</organism>
<name>A0ABR0BEA6_PURLI</name>
<gene>
    <name evidence="1" type="ORF">Purlil1_13374</name>
</gene>
<evidence type="ECO:0000313" key="2">
    <source>
        <dbReference type="Proteomes" id="UP001287286"/>
    </source>
</evidence>
<comment type="caution">
    <text evidence="1">The sequence shown here is derived from an EMBL/GenBank/DDBJ whole genome shotgun (WGS) entry which is preliminary data.</text>
</comment>
<accession>A0ABR0BEA6</accession>
<reference evidence="1 2" key="1">
    <citation type="journal article" date="2024" name="Microbiol. Resour. Announc.">
        <title>Genome annotations for the ascomycete fungi Trichoderma harzianum, Trichoderma aggressivum, and Purpureocillium lilacinum.</title>
        <authorList>
            <person name="Beijen E.P.W."/>
            <person name="Ohm R.A."/>
        </authorList>
    </citation>
    <scope>NUCLEOTIDE SEQUENCE [LARGE SCALE GENOMIC DNA]</scope>
    <source>
        <strain evidence="1 2">CBS 150709</strain>
    </source>
</reference>
<dbReference type="EMBL" id="JAWRVI010000210">
    <property type="protein sequence ID" value="KAK4071563.1"/>
    <property type="molecule type" value="Genomic_DNA"/>
</dbReference>